<reference evidence="2" key="1">
    <citation type="journal article" date="2018" name="Nat. Microbiol.">
        <title>Leveraging single-cell genomics to expand the fungal tree of life.</title>
        <authorList>
            <person name="Ahrendt S.R."/>
            <person name="Quandt C.A."/>
            <person name="Ciobanu D."/>
            <person name="Clum A."/>
            <person name="Salamov A."/>
            <person name="Andreopoulos B."/>
            <person name="Cheng J.F."/>
            <person name="Woyke T."/>
            <person name="Pelin A."/>
            <person name="Henrissat B."/>
            <person name="Reynolds N.K."/>
            <person name="Benny G.L."/>
            <person name="Smith M.E."/>
            <person name="James T.Y."/>
            <person name="Grigoriev I.V."/>
        </authorList>
    </citation>
    <scope>NUCLEOTIDE SEQUENCE [LARGE SCALE GENOMIC DNA]</scope>
</reference>
<evidence type="ECO:0000313" key="1">
    <source>
        <dbReference type="EMBL" id="RKO87932.1"/>
    </source>
</evidence>
<sequence length="204" mass="22150">MAETPIKAAAALKDLFFLGDVKNKARERLNFFGVQKQLIDILGVRPQQALNSGLFTDEMFNKVGAAQIPLSRRAPSGVAIFASREKVMLQLLQLQSSSRPPPSSCSYPKLTPASEHHLYGSDCFQEHPEFAALIKSEFKAFKELLVSQRGQGWGWEGGRGEEIGTTGWVDVGVNKYEALVLGVISGKFGVGGAKVPSESDQPLS</sequence>
<protein>
    <submittedName>
        <fullName evidence="1">Uncharacterized protein</fullName>
    </submittedName>
</protein>
<keyword evidence="2" id="KW-1185">Reference proteome</keyword>
<dbReference type="Proteomes" id="UP000269721">
    <property type="component" value="Unassembled WGS sequence"/>
</dbReference>
<evidence type="ECO:0000313" key="2">
    <source>
        <dbReference type="Proteomes" id="UP000269721"/>
    </source>
</evidence>
<dbReference type="EMBL" id="KZ997062">
    <property type="protein sequence ID" value="RKO87932.1"/>
    <property type="molecule type" value="Genomic_DNA"/>
</dbReference>
<name>A0A4P9W793_9FUNG</name>
<accession>A0A4P9W793</accession>
<organism evidence="1 2">
    <name type="scientific">Blyttiomyces helicus</name>
    <dbReference type="NCBI Taxonomy" id="388810"/>
    <lineage>
        <taxon>Eukaryota</taxon>
        <taxon>Fungi</taxon>
        <taxon>Fungi incertae sedis</taxon>
        <taxon>Chytridiomycota</taxon>
        <taxon>Chytridiomycota incertae sedis</taxon>
        <taxon>Chytridiomycetes</taxon>
        <taxon>Chytridiomycetes incertae sedis</taxon>
        <taxon>Blyttiomyces</taxon>
    </lineage>
</organism>
<gene>
    <name evidence="1" type="ORF">BDK51DRAFT_32607</name>
</gene>
<proteinExistence type="predicted"/>
<dbReference type="AlphaFoldDB" id="A0A4P9W793"/>